<evidence type="ECO:0000313" key="5">
    <source>
        <dbReference type="EMBL" id="ODP26569.1"/>
    </source>
</evidence>
<dbReference type="InterPro" id="IPR009057">
    <property type="entry name" value="Homeodomain-like_sf"/>
</dbReference>
<dbReference type="InterPro" id="IPR018060">
    <property type="entry name" value="HTH_AraC"/>
</dbReference>
<comment type="caution">
    <text evidence="5">The sequence shown here is derived from an EMBL/GenBank/DDBJ whole genome shotgun (WGS) entry which is preliminary data.</text>
</comment>
<evidence type="ECO:0000256" key="1">
    <source>
        <dbReference type="ARBA" id="ARBA00023015"/>
    </source>
</evidence>
<dbReference type="Proteomes" id="UP000094578">
    <property type="component" value="Unassembled WGS sequence"/>
</dbReference>
<dbReference type="InterPro" id="IPR020449">
    <property type="entry name" value="Tscrpt_reg_AraC-type_HTH"/>
</dbReference>
<dbReference type="GO" id="GO:0003700">
    <property type="term" value="F:DNA-binding transcription factor activity"/>
    <property type="evidence" value="ECO:0007669"/>
    <property type="project" value="InterPro"/>
</dbReference>
<sequence length="262" mass="31300">MHMLEIVDIQEHDKVDWYEKEPCRGQIYCLSLVTYGKCVYWVNEQKQIIEKGEMLLIPAHLAYYGKSIPTMMHTKLVIYFRVQQADLELSILHQAEPLRLKLGCYDLIHEKLKVIILQWTEHTPYYELMTQTLLMQLLIEVSREYDQKLISADKHQLVDMMKHYIQRNYNHRITKEQLGEVIERTPNYAANLFKSVTNQTISDYVHHQRMKRAVYMLTESQLTIAEISEFLGYRDLSYFYRVFKRMMGTVPSELMQDRPPIL</sequence>
<dbReference type="InterPro" id="IPR003313">
    <property type="entry name" value="AraC-bd"/>
</dbReference>
<keyword evidence="2" id="KW-0238">DNA-binding</keyword>
<name>A0A1E3KYG1_9BACL</name>
<dbReference type="SUPFAM" id="SSF51215">
    <property type="entry name" value="Regulatory protein AraC"/>
    <property type="match status" value="1"/>
</dbReference>
<dbReference type="Gene3D" id="1.10.10.60">
    <property type="entry name" value="Homeodomain-like"/>
    <property type="match status" value="2"/>
</dbReference>
<dbReference type="Pfam" id="PF12833">
    <property type="entry name" value="HTH_18"/>
    <property type="match status" value="1"/>
</dbReference>
<dbReference type="PANTHER" id="PTHR43280">
    <property type="entry name" value="ARAC-FAMILY TRANSCRIPTIONAL REGULATOR"/>
    <property type="match status" value="1"/>
</dbReference>
<evidence type="ECO:0000313" key="6">
    <source>
        <dbReference type="Proteomes" id="UP000094578"/>
    </source>
</evidence>
<dbReference type="InterPro" id="IPR037923">
    <property type="entry name" value="HTH-like"/>
</dbReference>
<organism evidence="5 6">
    <name type="scientific">Paenibacillus nuruki</name>
    <dbReference type="NCBI Taxonomy" id="1886670"/>
    <lineage>
        <taxon>Bacteria</taxon>
        <taxon>Bacillati</taxon>
        <taxon>Bacillota</taxon>
        <taxon>Bacilli</taxon>
        <taxon>Bacillales</taxon>
        <taxon>Paenibacillaceae</taxon>
        <taxon>Paenibacillus</taxon>
    </lineage>
</organism>
<dbReference type="PRINTS" id="PR00032">
    <property type="entry name" value="HTHARAC"/>
</dbReference>
<dbReference type="PANTHER" id="PTHR43280:SF2">
    <property type="entry name" value="HTH-TYPE TRANSCRIPTIONAL REGULATOR EXSA"/>
    <property type="match status" value="1"/>
</dbReference>
<keyword evidence="3" id="KW-0804">Transcription</keyword>
<proteinExistence type="predicted"/>
<evidence type="ECO:0000256" key="2">
    <source>
        <dbReference type="ARBA" id="ARBA00023125"/>
    </source>
</evidence>
<evidence type="ECO:0000259" key="4">
    <source>
        <dbReference type="PROSITE" id="PS01124"/>
    </source>
</evidence>
<dbReference type="Pfam" id="PF02311">
    <property type="entry name" value="AraC_binding"/>
    <property type="match status" value="1"/>
</dbReference>
<dbReference type="SMART" id="SM00342">
    <property type="entry name" value="HTH_ARAC"/>
    <property type="match status" value="1"/>
</dbReference>
<dbReference type="PATRIC" id="fig|1886670.3.peg.4440"/>
<dbReference type="EMBL" id="MDER01000086">
    <property type="protein sequence ID" value="ODP26569.1"/>
    <property type="molecule type" value="Genomic_DNA"/>
</dbReference>
<dbReference type="SUPFAM" id="SSF46689">
    <property type="entry name" value="Homeodomain-like"/>
    <property type="match status" value="1"/>
</dbReference>
<keyword evidence="6" id="KW-1185">Reference proteome</keyword>
<accession>A0A1E3KYG1</accession>
<dbReference type="GO" id="GO:0043565">
    <property type="term" value="F:sequence-specific DNA binding"/>
    <property type="evidence" value="ECO:0007669"/>
    <property type="project" value="InterPro"/>
</dbReference>
<keyword evidence="1" id="KW-0805">Transcription regulation</keyword>
<reference evidence="5 6" key="1">
    <citation type="submission" date="2016-08" db="EMBL/GenBank/DDBJ databases">
        <title>Genome sequencing of Paenibacillus sp. TI45-13ar, isolated from Korean traditional nuruk.</title>
        <authorList>
            <person name="Kim S.-J."/>
        </authorList>
    </citation>
    <scope>NUCLEOTIDE SEQUENCE [LARGE SCALE GENOMIC DNA]</scope>
    <source>
        <strain evidence="5 6">TI45-13ar</strain>
    </source>
</reference>
<feature type="domain" description="HTH araC/xylS-type" evidence="4">
    <location>
        <begin position="159"/>
        <end position="257"/>
    </location>
</feature>
<dbReference type="PROSITE" id="PS01124">
    <property type="entry name" value="HTH_ARAC_FAMILY_2"/>
    <property type="match status" value="1"/>
</dbReference>
<dbReference type="STRING" id="1886670.PTI45_04409"/>
<gene>
    <name evidence="5" type="ORF">PTI45_04409</name>
</gene>
<evidence type="ECO:0000256" key="3">
    <source>
        <dbReference type="ARBA" id="ARBA00023163"/>
    </source>
</evidence>
<dbReference type="AlphaFoldDB" id="A0A1E3KYG1"/>
<protein>
    <submittedName>
        <fullName evidence="5">HTH-type transcriptional activator Btr</fullName>
    </submittedName>
</protein>